<protein>
    <submittedName>
        <fullName evidence="1">Putative secreted protein</fullName>
    </submittedName>
</protein>
<dbReference type="EMBL" id="GIFC01001286">
    <property type="protein sequence ID" value="MXU83369.1"/>
    <property type="molecule type" value="Transcribed_RNA"/>
</dbReference>
<proteinExistence type="predicted"/>
<dbReference type="AlphaFoldDB" id="A0A6B0TTQ8"/>
<reference evidence="1" key="1">
    <citation type="submission" date="2019-12" db="EMBL/GenBank/DDBJ databases">
        <title>An insight into the sialome of adult female Ixodes ricinus ticks feeding for 6 days.</title>
        <authorList>
            <person name="Perner J."/>
            <person name="Ribeiro J.M.C."/>
        </authorList>
    </citation>
    <scope>NUCLEOTIDE SEQUENCE</scope>
    <source>
        <strain evidence="1">Semi-engorged</strain>
        <tissue evidence="1">Salivary glands</tissue>
    </source>
</reference>
<organism evidence="1">
    <name type="scientific">Ixodes ricinus</name>
    <name type="common">Common tick</name>
    <name type="synonym">Acarus ricinus</name>
    <dbReference type="NCBI Taxonomy" id="34613"/>
    <lineage>
        <taxon>Eukaryota</taxon>
        <taxon>Metazoa</taxon>
        <taxon>Ecdysozoa</taxon>
        <taxon>Arthropoda</taxon>
        <taxon>Chelicerata</taxon>
        <taxon>Arachnida</taxon>
        <taxon>Acari</taxon>
        <taxon>Parasitiformes</taxon>
        <taxon>Ixodida</taxon>
        <taxon>Ixodoidea</taxon>
        <taxon>Ixodidae</taxon>
        <taxon>Ixodinae</taxon>
        <taxon>Ixodes</taxon>
    </lineage>
</organism>
<evidence type="ECO:0000313" key="1">
    <source>
        <dbReference type="EMBL" id="MXU83369.1"/>
    </source>
</evidence>
<sequence>MMAESAEMGLRMGLVGLAMSTMTTCAASPTFSRTQMNLSDSIVSVLKPTLAALMPMLVSCKCSWNRIGNICVIVA</sequence>
<accession>A0A6B0TTQ8</accession>
<name>A0A6B0TTQ8_IXORI</name>